<keyword evidence="1" id="KW-0472">Membrane</keyword>
<accession>A0ABV6BJG0</accession>
<feature type="transmembrane region" description="Helical" evidence="1">
    <location>
        <begin position="83"/>
        <end position="99"/>
    </location>
</feature>
<keyword evidence="1" id="KW-1133">Transmembrane helix</keyword>
<evidence type="ECO:0000256" key="1">
    <source>
        <dbReference type="SAM" id="Phobius"/>
    </source>
</evidence>
<keyword evidence="3" id="KW-1185">Reference proteome</keyword>
<name>A0ABV6BJG0_9FLAO</name>
<gene>
    <name evidence="2" type="ORF">ACFFLS_00945</name>
</gene>
<comment type="caution">
    <text evidence="2">The sequence shown here is derived from an EMBL/GenBank/DDBJ whole genome shotgun (WGS) entry which is preliminary data.</text>
</comment>
<evidence type="ECO:0000313" key="2">
    <source>
        <dbReference type="EMBL" id="MFC0075591.1"/>
    </source>
</evidence>
<feature type="transmembrane region" description="Helical" evidence="1">
    <location>
        <begin position="111"/>
        <end position="130"/>
    </location>
</feature>
<dbReference type="RefSeq" id="WP_379683744.1">
    <property type="nucleotide sequence ID" value="NZ_JBHLYW010000001.1"/>
</dbReference>
<evidence type="ECO:0000313" key="3">
    <source>
        <dbReference type="Proteomes" id="UP001589734"/>
    </source>
</evidence>
<feature type="transmembrane region" description="Helical" evidence="1">
    <location>
        <begin position="21"/>
        <end position="42"/>
    </location>
</feature>
<protein>
    <submittedName>
        <fullName evidence="2">Uncharacterized protein</fullName>
    </submittedName>
</protein>
<proteinExistence type="predicted"/>
<dbReference type="Proteomes" id="UP001589734">
    <property type="component" value="Unassembled WGS sequence"/>
</dbReference>
<keyword evidence="1" id="KW-0812">Transmembrane</keyword>
<reference evidence="2 3" key="1">
    <citation type="submission" date="2024-09" db="EMBL/GenBank/DDBJ databases">
        <authorList>
            <person name="Sun Q."/>
            <person name="Mori K."/>
        </authorList>
    </citation>
    <scope>NUCLEOTIDE SEQUENCE [LARGE SCALE GENOMIC DNA]</scope>
    <source>
        <strain evidence="2 3">CGMCC 1.12926</strain>
    </source>
</reference>
<feature type="transmembrane region" description="Helical" evidence="1">
    <location>
        <begin position="54"/>
        <end position="76"/>
    </location>
</feature>
<sequence length="138" mass="16417">MWGYFFLIVFLVFFVYSTYKWGSFVISDLICGFVLLLVFTSINFKGNENGKEETLLVLFNLISYIPLFISSLFIYFDKENEKRAYYIFPILVYLVLIIIEKQTIDYSHAWVTIYLPIAGAFFPLYFLNYYKKYIKDGV</sequence>
<dbReference type="EMBL" id="JBHLYW010000001">
    <property type="protein sequence ID" value="MFC0075591.1"/>
    <property type="molecule type" value="Genomic_DNA"/>
</dbReference>
<organism evidence="2 3">
    <name type="scientific">Flavobacterium procerum</name>
    <dbReference type="NCBI Taxonomy" id="1455569"/>
    <lineage>
        <taxon>Bacteria</taxon>
        <taxon>Pseudomonadati</taxon>
        <taxon>Bacteroidota</taxon>
        <taxon>Flavobacteriia</taxon>
        <taxon>Flavobacteriales</taxon>
        <taxon>Flavobacteriaceae</taxon>
        <taxon>Flavobacterium</taxon>
    </lineage>
</organism>